<keyword evidence="1" id="KW-0548">Nucleotidyltransferase</keyword>
<sequence length="207" mass="22562">MVPVTGRPHVLIFAKAPRLGQAKTRLARGVGAVAAWRTKRRLDALTCRIARSPAWDSVLAVAPDRAIHATFPGAWPADLARIGQGKGDLGHRMARALRRFGRGPVCIIGSDLPDLKTADLTAAFGRLKRHDVVLGPATDGGYWLIGMTPRAARRAHLAPVRWSSPHTLADTLAVLPRGWRVGYLRELEDVDDAASLKRSSQRRLARV</sequence>
<dbReference type="InterPro" id="IPR029044">
    <property type="entry name" value="Nucleotide-diphossugar_trans"/>
</dbReference>
<name>A0A2P2E8V1_9PROT</name>
<organism evidence="1 2">
    <name type="scientific">Candidatus Phycosocius bacilliformis</name>
    <dbReference type="NCBI Taxonomy" id="1445552"/>
    <lineage>
        <taxon>Bacteria</taxon>
        <taxon>Pseudomonadati</taxon>
        <taxon>Pseudomonadota</taxon>
        <taxon>Alphaproteobacteria</taxon>
        <taxon>Caulobacterales</taxon>
        <taxon>Caulobacterales incertae sedis</taxon>
        <taxon>Candidatus Phycosocius</taxon>
    </lineage>
</organism>
<dbReference type="InterPro" id="IPR018641">
    <property type="entry name" value="Trfase_1_rSAM/seldom-assoc"/>
</dbReference>
<dbReference type="Proteomes" id="UP000245086">
    <property type="component" value="Unassembled WGS sequence"/>
</dbReference>
<dbReference type="GO" id="GO:0043814">
    <property type="term" value="F:phospholactate guanylyltransferase activity"/>
    <property type="evidence" value="ECO:0007669"/>
    <property type="project" value="UniProtKB-EC"/>
</dbReference>
<protein>
    <submittedName>
        <fullName evidence="1">2-phospho-L-lactate guanylyltransferase</fullName>
        <ecNumber evidence="1">2.7.7.68</ecNumber>
    </submittedName>
</protein>
<dbReference type="OrthoDB" id="9798250at2"/>
<dbReference type="NCBIfam" id="TIGR04282">
    <property type="entry name" value="glyco_like_cofC"/>
    <property type="match status" value="1"/>
</dbReference>
<dbReference type="AlphaFoldDB" id="A0A2P2E8V1"/>
<evidence type="ECO:0000313" key="1">
    <source>
        <dbReference type="EMBL" id="GBF57493.1"/>
    </source>
</evidence>
<reference evidence="1 2" key="1">
    <citation type="journal article" date="2018" name="Genome Announc.">
        <title>Draft Genome Sequence of "Candidatus Phycosocius bacilliformis," an Alphaproteobacterial Ectosymbiont of the Hydrocarbon-Producing Green Alga Botryococcus braunii.</title>
        <authorList>
            <person name="Tanabe Y."/>
            <person name="Yamaguchi H."/>
            <person name="Watanabe M.M."/>
        </authorList>
    </citation>
    <scope>NUCLEOTIDE SEQUENCE [LARGE SCALE GENOMIC DNA]</scope>
    <source>
        <strain evidence="1 2">BOTRYCO-2</strain>
    </source>
</reference>
<dbReference type="Pfam" id="PF09837">
    <property type="entry name" value="DUF2064"/>
    <property type="match status" value="1"/>
</dbReference>
<keyword evidence="2" id="KW-1185">Reference proteome</keyword>
<accession>A0A2P2E8V1</accession>
<dbReference type="EMBL" id="BFBR01000003">
    <property type="protein sequence ID" value="GBF57493.1"/>
    <property type="molecule type" value="Genomic_DNA"/>
</dbReference>
<dbReference type="SUPFAM" id="SSF53448">
    <property type="entry name" value="Nucleotide-diphospho-sugar transferases"/>
    <property type="match status" value="1"/>
</dbReference>
<keyword evidence="1" id="KW-0808">Transferase</keyword>
<dbReference type="PANTHER" id="PTHR36529:SF1">
    <property type="entry name" value="GLYCOSYLTRANSFERASE"/>
    <property type="match status" value="1"/>
</dbReference>
<evidence type="ECO:0000313" key="2">
    <source>
        <dbReference type="Proteomes" id="UP000245086"/>
    </source>
</evidence>
<dbReference type="PANTHER" id="PTHR36529">
    <property type="entry name" value="SLL1095 PROTEIN"/>
    <property type="match status" value="1"/>
</dbReference>
<proteinExistence type="predicted"/>
<dbReference type="Gene3D" id="3.90.550.10">
    <property type="entry name" value="Spore Coat Polysaccharide Biosynthesis Protein SpsA, Chain A"/>
    <property type="match status" value="1"/>
</dbReference>
<dbReference type="EC" id="2.7.7.68" evidence="1"/>
<comment type="caution">
    <text evidence="1">The sequence shown here is derived from an EMBL/GenBank/DDBJ whole genome shotgun (WGS) entry which is preliminary data.</text>
</comment>
<gene>
    <name evidence="1" type="primary">cofC</name>
    <name evidence="1" type="ORF">PbB2_01160</name>
</gene>